<dbReference type="Proteomes" id="UP000271683">
    <property type="component" value="Unassembled WGS sequence"/>
</dbReference>
<protein>
    <submittedName>
        <fullName evidence="1">Uncharacterized protein</fullName>
    </submittedName>
</protein>
<proteinExistence type="predicted"/>
<dbReference type="AlphaFoldDB" id="A0A3N1GAR8"/>
<reference evidence="1 2" key="1">
    <citation type="submission" date="2018-11" db="EMBL/GenBank/DDBJ databases">
        <title>Sequencing the genomes of 1000 actinobacteria strains.</title>
        <authorList>
            <person name="Klenk H.-P."/>
        </authorList>
    </citation>
    <scope>NUCLEOTIDE SEQUENCE [LARGE SCALE GENOMIC DNA]</scope>
    <source>
        <strain evidence="1 2">DSM 43634</strain>
    </source>
</reference>
<sequence length="44" mass="5250">MVPISRWSVHDKPQSRVEVARELVTVWAVHLHRSYRLIRGTRRA</sequence>
<comment type="caution">
    <text evidence="1">The sequence shown here is derived from an EMBL/GenBank/DDBJ whole genome shotgun (WGS) entry which is preliminary data.</text>
</comment>
<evidence type="ECO:0000313" key="1">
    <source>
        <dbReference type="EMBL" id="ROP27353.1"/>
    </source>
</evidence>
<accession>A0A3N1GAR8</accession>
<dbReference type="EMBL" id="RJKL01000001">
    <property type="protein sequence ID" value="ROP27353.1"/>
    <property type="molecule type" value="Genomic_DNA"/>
</dbReference>
<name>A0A3N1GAR8_9ACTN</name>
<gene>
    <name evidence="1" type="ORF">EDD30_0022</name>
</gene>
<organism evidence="1 2">
    <name type="scientific">Couchioplanes caeruleus</name>
    <dbReference type="NCBI Taxonomy" id="56438"/>
    <lineage>
        <taxon>Bacteria</taxon>
        <taxon>Bacillati</taxon>
        <taxon>Actinomycetota</taxon>
        <taxon>Actinomycetes</taxon>
        <taxon>Micromonosporales</taxon>
        <taxon>Micromonosporaceae</taxon>
        <taxon>Couchioplanes</taxon>
    </lineage>
</organism>
<dbReference type="RefSeq" id="WP_280526112.1">
    <property type="nucleotide sequence ID" value="NZ_RJKL01000001.1"/>
</dbReference>
<evidence type="ECO:0000313" key="2">
    <source>
        <dbReference type="Proteomes" id="UP000271683"/>
    </source>
</evidence>